<proteinExistence type="predicted"/>
<dbReference type="OrthoDB" id="1300782at2759"/>
<protein>
    <recommendedName>
        <fullName evidence="1">C2H2-type domain-containing protein</fullName>
    </recommendedName>
</protein>
<dbReference type="Proteomes" id="UP001152561">
    <property type="component" value="Unassembled WGS sequence"/>
</dbReference>
<name>A0A9Q1RSS1_9SOLA</name>
<comment type="caution">
    <text evidence="2">The sequence shown here is derived from an EMBL/GenBank/DDBJ whole genome shotgun (WGS) entry which is preliminary data.</text>
</comment>
<dbReference type="InterPro" id="IPR013087">
    <property type="entry name" value="Znf_C2H2_type"/>
</dbReference>
<feature type="domain" description="C2H2-type" evidence="1">
    <location>
        <begin position="241"/>
        <end position="265"/>
    </location>
</feature>
<dbReference type="SUPFAM" id="SSF57667">
    <property type="entry name" value="beta-beta-alpha zinc fingers"/>
    <property type="match status" value="1"/>
</dbReference>
<dbReference type="EMBL" id="JAJAGQ010000002">
    <property type="protein sequence ID" value="KAJ8571109.1"/>
    <property type="molecule type" value="Genomic_DNA"/>
</dbReference>
<organism evidence="2 3">
    <name type="scientific">Anisodus acutangulus</name>
    <dbReference type="NCBI Taxonomy" id="402998"/>
    <lineage>
        <taxon>Eukaryota</taxon>
        <taxon>Viridiplantae</taxon>
        <taxon>Streptophyta</taxon>
        <taxon>Embryophyta</taxon>
        <taxon>Tracheophyta</taxon>
        <taxon>Spermatophyta</taxon>
        <taxon>Magnoliopsida</taxon>
        <taxon>eudicotyledons</taxon>
        <taxon>Gunneridae</taxon>
        <taxon>Pentapetalae</taxon>
        <taxon>asterids</taxon>
        <taxon>lamiids</taxon>
        <taxon>Solanales</taxon>
        <taxon>Solanaceae</taxon>
        <taxon>Solanoideae</taxon>
        <taxon>Hyoscyameae</taxon>
        <taxon>Anisodus</taxon>
    </lineage>
</organism>
<dbReference type="InterPro" id="IPR036236">
    <property type="entry name" value="Znf_C2H2_sf"/>
</dbReference>
<accession>A0A9Q1RSS1</accession>
<sequence>MKREIEKECIREEIIAEEVARRRMLEFEVRRELMMEREVAVWRGDHRYASLSISPRFPFLKQQADAVSLVSGLGARRDMEQSLEVPFQRRVVEPKVSIFTAEPEIIQVQPSLDSRLREDSGILLAKPNTTFSGAKRKAITPIQEVSATNQDGLNNHFQGKKHKRKEAALREQKHEKNCSIGFFPKKPKLIQLVESCDDMIPEKKSEEGSSGTNDNDAPSLLITDDLRKNANEEHSNRAFKFWCETCKIGTTSEKLMETHRIGKKHARLLQQLIGGGTSSVNNK</sequence>
<evidence type="ECO:0000313" key="2">
    <source>
        <dbReference type="EMBL" id="KAJ8571109.1"/>
    </source>
</evidence>
<evidence type="ECO:0000313" key="3">
    <source>
        <dbReference type="Proteomes" id="UP001152561"/>
    </source>
</evidence>
<dbReference type="Pfam" id="PF12874">
    <property type="entry name" value="zf-met"/>
    <property type="match status" value="2"/>
</dbReference>
<dbReference type="PANTHER" id="PTHR47487:SF14">
    <property type="entry name" value="U1-TYPE DOMAIN-CONTAINING PROTEIN"/>
    <property type="match status" value="1"/>
</dbReference>
<gene>
    <name evidence="2" type="ORF">K7X08_038081</name>
</gene>
<dbReference type="Gene3D" id="3.30.160.60">
    <property type="entry name" value="Classic Zinc Finger"/>
    <property type="match status" value="1"/>
</dbReference>
<dbReference type="AlphaFoldDB" id="A0A9Q1RSS1"/>
<dbReference type="PANTHER" id="PTHR47487">
    <property type="entry name" value="OS06G0651300 PROTEIN-RELATED"/>
    <property type="match status" value="1"/>
</dbReference>
<reference evidence="3" key="1">
    <citation type="journal article" date="2023" name="Proc. Natl. Acad. Sci. U.S.A.">
        <title>Genomic and structural basis for evolution of tropane alkaloid biosynthesis.</title>
        <authorList>
            <person name="Wanga Y.-J."/>
            <person name="Taina T."/>
            <person name="Yua J.-Y."/>
            <person name="Lia J."/>
            <person name="Xua B."/>
            <person name="Chenc J."/>
            <person name="D'Auriad J.C."/>
            <person name="Huanga J.-P."/>
            <person name="Huanga S.-X."/>
        </authorList>
    </citation>
    <scope>NUCLEOTIDE SEQUENCE [LARGE SCALE GENOMIC DNA]</scope>
    <source>
        <strain evidence="3">cv. KIB-2019</strain>
    </source>
</reference>
<evidence type="ECO:0000259" key="1">
    <source>
        <dbReference type="Pfam" id="PF12874"/>
    </source>
</evidence>
<feature type="domain" description="C2H2-type" evidence="1">
    <location>
        <begin position="145"/>
        <end position="162"/>
    </location>
</feature>
<keyword evidence="3" id="KW-1185">Reference proteome</keyword>